<gene>
    <name evidence="2" type="ORF">Pyn_40259</name>
</gene>
<feature type="compositionally biased region" description="Acidic residues" evidence="1">
    <location>
        <begin position="81"/>
        <end position="90"/>
    </location>
</feature>
<organism evidence="2 3">
    <name type="scientific">Prunus yedoensis var. nudiflora</name>
    <dbReference type="NCBI Taxonomy" id="2094558"/>
    <lineage>
        <taxon>Eukaryota</taxon>
        <taxon>Viridiplantae</taxon>
        <taxon>Streptophyta</taxon>
        <taxon>Embryophyta</taxon>
        <taxon>Tracheophyta</taxon>
        <taxon>Spermatophyta</taxon>
        <taxon>Magnoliopsida</taxon>
        <taxon>eudicotyledons</taxon>
        <taxon>Gunneridae</taxon>
        <taxon>Pentapetalae</taxon>
        <taxon>rosids</taxon>
        <taxon>fabids</taxon>
        <taxon>Rosales</taxon>
        <taxon>Rosaceae</taxon>
        <taxon>Amygdaloideae</taxon>
        <taxon>Amygdaleae</taxon>
        <taxon>Prunus</taxon>
    </lineage>
</organism>
<dbReference type="OrthoDB" id="10584527at2759"/>
<proteinExistence type="predicted"/>
<feature type="compositionally biased region" description="Low complexity" evidence="1">
    <location>
        <begin position="65"/>
        <end position="80"/>
    </location>
</feature>
<evidence type="ECO:0000313" key="3">
    <source>
        <dbReference type="Proteomes" id="UP000250321"/>
    </source>
</evidence>
<feature type="compositionally biased region" description="Acidic residues" evidence="1">
    <location>
        <begin position="106"/>
        <end position="115"/>
    </location>
</feature>
<feature type="region of interest" description="Disordered" evidence="1">
    <location>
        <begin position="48"/>
        <end position="121"/>
    </location>
</feature>
<feature type="compositionally biased region" description="Gly residues" evidence="1">
    <location>
        <begin position="50"/>
        <end position="64"/>
    </location>
</feature>
<evidence type="ECO:0000256" key="1">
    <source>
        <dbReference type="SAM" id="MobiDB-lite"/>
    </source>
</evidence>
<sequence length="187" mass="20107">MRLCMSARYLCYVAECLAVGASQPTTWVSPPTPQRRAALPRECERLGQVSGEGEGNGGWRGGVRVGRAPSVVEVPSSSEETGGEAETEGENLERHPDAEAAKTEAEVEGFDEAEDPDRPRVDLDGVPLAVSNAQGSGEPSCSYRQGVPVHPYFYKEGECSPANTWVLRGQGAFHEARWVGSQRGSCR</sequence>
<reference evidence="2 3" key="1">
    <citation type="submission" date="2018-02" db="EMBL/GenBank/DDBJ databases">
        <title>Draft genome of wild Prunus yedoensis var. nudiflora.</title>
        <authorList>
            <person name="Baek S."/>
            <person name="Kim J.-H."/>
            <person name="Choi K."/>
            <person name="Kim G.-B."/>
            <person name="Cho A."/>
            <person name="Jang H."/>
            <person name="Shin C.-H."/>
            <person name="Yu H.-J."/>
            <person name="Mun J.-H."/>
        </authorList>
    </citation>
    <scope>NUCLEOTIDE SEQUENCE [LARGE SCALE GENOMIC DNA]</scope>
    <source>
        <strain evidence="3">cv. Jeju island</strain>
        <tissue evidence="2">Leaf</tissue>
    </source>
</reference>
<accession>A0A314Y6B1</accession>
<keyword evidence="3" id="KW-1185">Reference proteome</keyword>
<protein>
    <submittedName>
        <fullName evidence="2">Uncharacterized protein</fullName>
    </submittedName>
</protein>
<dbReference type="Proteomes" id="UP000250321">
    <property type="component" value="Unassembled WGS sequence"/>
</dbReference>
<dbReference type="AlphaFoldDB" id="A0A314Y6B1"/>
<dbReference type="EMBL" id="PJQY01001698">
    <property type="protein sequence ID" value="PQQ00389.1"/>
    <property type="molecule type" value="Genomic_DNA"/>
</dbReference>
<comment type="caution">
    <text evidence="2">The sequence shown here is derived from an EMBL/GenBank/DDBJ whole genome shotgun (WGS) entry which is preliminary data.</text>
</comment>
<name>A0A314Y6B1_PRUYE</name>
<evidence type="ECO:0000313" key="2">
    <source>
        <dbReference type="EMBL" id="PQQ00389.1"/>
    </source>
</evidence>
<feature type="compositionally biased region" description="Basic and acidic residues" evidence="1">
    <location>
        <begin position="91"/>
        <end position="105"/>
    </location>
</feature>